<evidence type="ECO:0008006" key="3">
    <source>
        <dbReference type="Google" id="ProtNLM"/>
    </source>
</evidence>
<dbReference type="RefSeq" id="WP_262994224.1">
    <property type="nucleotide sequence ID" value="NZ_JAOTJC010000008.1"/>
</dbReference>
<gene>
    <name evidence="1" type="ORF">OCL06_10335</name>
</gene>
<accession>A0ABT2VRG3</accession>
<dbReference type="Proteomes" id="UP001209257">
    <property type="component" value="Unassembled WGS sequence"/>
</dbReference>
<reference evidence="2" key="1">
    <citation type="submission" date="2023-07" db="EMBL/GenBank/DDBJ databases">
        <title>Study on multiphase classification of strain Alteromonas salexigens isolated from the Yellow Sea.</title>
        <authorList>
            <person name="Sun L."/>
        </authorList>
    </citation>
    <scope>NUCLEOTIDE SEQUENCE [LARGE SCALE GENOMIC DNA]</scope>
    <source>
        <strain evidence="2">ASW11-19</strain>
    </source>
</reference>
<keyword evidence="2" id="KW-1185">Reference proteome</keyword>
<comment type="caution">
    <text evidence="1">The sequence shown here is derived from an EMBL/GenBank/DDBJ whole genome shotgun (WGS) entry which is preliminary data.</text>
</comment>
<evidence type="ECO:0000313" key="1">
    <source>
        <dbReference type="EMBL" id="MCU7554998.1"/>
    </source>
</evidence>
<sequence length="774" mass="87848">MKDVSHERAGSLTPLCQQVLNTVAQHNIKTVSFDIFDTIVFRNHGHPQDIFVTACESVKQERFLALEPAEYSELRASVEQRVKRQVDSAEVTLDDIISALPFDVELRQTLLEAELRAESTHGYINPAMPALIESLLANGVQVILISDMYLTGKQICRLYFNNYAVLRDLPLYVSGEQQCNKASGELFKLVQQQHALEPDSWLHVGDHPVSDYEVPLKQGLHCVWLNSELPQVDILRQERALFGQKQGYNASRLISAAHFKGAHGTAAFALGTFVWGPVLYAFADWIIDQSRAAGSRCILCLMREAEVFAPIVELRLQQREIHGITVKKLYASRKSTFWPAIDVSQSSWFEDLIYVLIQRRGYTVSDFYRDFCLETDDISAKYSVTGVRDTDGIFHAGTNLLKLLTHKARDNKHLVEAYIVRQRELFKRYYKYAIGEDLSHCSVVDLGNGGTISHSVERILDTRSAANLLFYSSERIYRYSEYSYYTSFISAATDTRNMRQLLSRSPECIEPFLVGTCGSVTGYRDDHSGTPVQADHVAANNELVSDFLEGVMRFFHTHHTNGQSEIAVDSVLPVLYRYLQLPSAFEARLFTQLQHQDNFGSNDAYPIITDAQCSEVTQWPLPTFYQEFCQHPKVKVGKIHWPQAVMTLIDDKFLARQYGLLSMDTDHDVLNLVDRILSLGWQRFSVYGAGLFFEKLLPHLQRHNLCVEQLIDRKAEISGPYVVAGYTVKSLQQALDEGCQKVLISSFAFKEEIARNIYEQTVDKQSAALEILSL</sequence>
<dbReference type="SUPFAM" id="SSF56784">
    <property type="entry name" value="HAD-like"/>
    <property type="match status" value="1"/>
</dbReference>
<organism evidence="1 2">
    <name type="scientific">Alteromonas salexigens</name>
    <dbReference type="NCBI Taxonomy" id="2982530"/>
    <lineage>
        <taxon>Bacteria</taxon>
        <taxon>Pseudomonadati</taxon>
        <taxon>Pseudomonadota</taxon>
        <taxon>Gammaproteobacteria</taxon>
        <taxon>Alteromonadales</taxon>
        <taxon>Alteromonadaceae</taxon>
        <taxon>Alteromonas/Salinimonas group</taxon>
        <taxon>Alteromonas</taxon>
    </lineage>
</organism>
<dbReference type="InterPro" id="IPR023214">
    <property type="entry name" value="HAD_sf"/>
</dbReference>
<dbReference type="InterPro" id="IPR036412">
    <property type="entry name" value="HAD-like_sf"/>
</dbReference>
<name>A0ABT2VRG3_9ALTE</name>
<dbReference type="EMBL" id="JAOTJC010000008">
    <property type="protein sequence ID" value="MCU7554998.1"/>
    <property type="molecule type" value="Genomic_DNA"/>
</dbReference>
<dbReference type="Gene3D" id="1.10.150.400">
    <property type="match status" value="1"/>
</dbReference>
<dbReference type="Gene3D" id="3.40.50.1000">
    <property type="entry name" value="HAD superfamily/HAD-like"/>
    <property type="match status" value="1"/>
</dbReference>
<proteinExistence type="predicted"/>
<protein>
    <recommendedName>
        <fullName evidence="3">HAD family hydrolase</fullName>
    </recommendedName>
</protein>
<evidence type="ECO:0000313" key="2">
    <source>
        <dbReference type="Proteomes" id="UP001209257"/>
    </source>
</evidence>